<gene>
    <name evidence="6" type="ORF">CBI38_34875</name>
</gene>
<geneLocation type="plasmid" evidence="7">
    <name>prb98</name>
</geneLocation>
<name>A0A2S2C6S4_9NOCA</name>
<evidence type="ECO:0000256" key="1">
    <source>
        <dbReference type="ARBA" id="ARBA00022553"/>
    </source>
</evidence>
<keyword evidence="1 3" id="KW-0597">Phosphoprotein</keyword>
<evidence type="ECO:0000313" key="7">
    <source>
        <dbReference type="Proteomes" id="UP000245711"/>
    </source>
</evidence>
<dbReference type="OrthoDB" id="9808843at2"/>
<dbReference type="KEGG" id="roz:CBI38_34875"/>
<dbReference type="GO" id="GO:0000160">
    <property type="term" value="P:phosphorelay signal transduction system"/>
    <property type="evidence" value="ECO:0007669"/>
    <property type="project" value="InterPro"/>
</dbReference>
<feature type="domain" description="Response regulatory" evidence="5">
    <location>
        <begin position="6"/>
        <end position="122"/>
    </location>
</feature>
<proteinExistence type="predicted"/>
<dbReference type="PROSITE" id="PS50043">
    <property type="entry name" value="HTH_LUXR_2"/>
    <property type="match status" value="1"/>
</dbReference>
<dbReference type="Pfam" id="PF00072">
    <property type="entry name" value="Response_reg"/>
    <property type="match status" value="1"/>
</dbReference>
<sequence>MTEQLRVLLCDDHTIMRSGLRRILGDAADITVIGETGTAADAVEMARTEKPDIVVMDLTLPDASGITAIERIRTVSPASRVLVLTMHEDIAYLREAFAAGAAGYLVKAAADAELLRAVHDVAAGTRYVDPSMGAALVDGGTQPQNLAEAAVASLSERELEILRLVALGYTNPEMAKKLILSVRTIETYRSRIQQKVGLRSRAELARLAREAGITR</sequence>
<dbReference type="RefSeq" id="WP_109335996.1">
    <property type="nucleotide sequence ID" value="NZ_CP021355.1"/>
</dbReference>
<dbReference type="AlphaFoldDB" id="A0A2S2C6S4"/>
<organism evidence="6 7">
    <name type="scientific">Rhodococcus oxybenzonivorans</name>
    <dbReference type="NCBI Taxonomy" id="1990687"/>
    <lineage>
        <taxon>Bacteria</taxon>
        <taxon>Bacillati</taxon>
        <taxon>Actinomycetota</taxon>
        <taxon>Actinomycetes</taxon>
        <taxon>Mycobacteriales</taxon>
        <taxon>Nocardiaceae</taxon>
        <taxon>Rhodococcus</taxon>
    </lineage>
</organism>
<evidence type="ECO:0000259" key="4">
    <source>
        <dbReference type="PROSITE" id="PS50043"/>
    </source>
</evidence>
<dbReference type="InterPro" id="IPR001789">
    <property type="entry name" value="Sig_transdc_resp-reg_receiver"/>
</dbReference>
<accession>A0A2S2C6S4</accession>
<dbReference type="SUPFAM" id="SSF46894">
    <property type="entry name" value="C-terminal effector domain of the bipartite response regulators"/>
    <property type="match status" value="1"/>
</dbReference>
<keyword evidence="6" id="KW-0614">Plasmid</keyword>
<dbReference type="Pfam" id="PF00196">
    <property type="entry name" value="GerE"/>
    <property type="match status" value="1"/>
</dbReference>
<dbReference type="Gene3D" id="3.40.50.2300">
    <property type="match status" value="1"/>
</dbReference>
<feature type="modified residue" description="4-aspartylphosphate" evidence="3">
    <location>
        <position position="57"/>
    </location>
</feature>
<dbReference type="GO" id="GO:0006355">
    <property type="term" value="P:regulation of DNA-templated transcription"/>
    <property type="evidence" value="ECO:0007669"/>
    <property type="project" value="InterPro"/>
</dbReference>
<evidence type="ECO:0000256" key="3">
    <source>
        <dbReference type="PROSITE-ProRule" id="PRU00169"/>
    </source>
</evidence>
<dbReference type="GO" id="GO:0003677">
    <property type="term" value="F:DNA binding"/>
    <property type="evidence" value="ECO:0007669"/>
    <property type="project" value="UniProtKB-KW"/>
</dbReference>
<dbReference type="InterPro" id="IPR016032">
    <property type="entry name" value="Sig_transdc_resp-reg_C-effctor"/>
</dbReference>
<reference evidence="6 7" key="1">
    <citation type="submission" date="2017-05" db="EMBL/GenBank/DDBJ databases">
        <title>Isolation of Rhodococcus sp. S2-17 biodegrading of BP-3.</title>
        <authorList>
            <person name="Lee Y."/>
            <person name="Kim K.H."/>
            <person name="Chun B.H."/>
            <person name="Jung H.S."/>
            <person name="Jeon C.O."/>
        </authorList>
    </citation>
    <scope>NUCLEOTIDE SEQUENCE [LARGE SCALE GENOMIC DNA]</scope>
    <source>
        <strain evidence="6 7">S2-17</strain>
        <plasmid evidence="7">prb98</plasmid>
    </source>
</reference>
<dbReference type="PRINTS" id="PR00038">
    <property type="entry name" value="HTHLUXR"/>
</dbReference>
<evidence type="ECO:0008006" key="8">
    <source>
        <dbReference type="Google" id="ProtNLM"/>
    </source>
</evidence>
<dbReference type="CDD" id="cd06170">
    <property type="entry name" value="LuxR_C_like"/>
    <property type="match status" value="1"/>
</dbReference>
<dbReference type="CDD" id="cd17535">
    <property type="entry name" value="REC_NarL-like"/>
    <property type="match status" value="1"/>
</dbReference>
<dbReference type="InterPro" id="IPR000792">
    <property type="entry name" value="Tscrpt_reg_LuxR_C"/>
</dbReference>
<feature type="domain" description="HTH luxR-type" evidence="4">
    <location>
        <begin position="147"/>
        <end position="212"/>
    </location>
</feature>
<dbReference type="EMBL" id="CP021355">
    <property type="protein sequence ID" value="AWK76552.1"/>
    <property type="molecule type" value="Genomic_DNA"/>
</dbReference>
<keyword evidence="2" id="KW-0238">DNA-binding</keyword>
<keyword evidence="7" id="KW-1185">Reference proteome</keyword>
<protein>
    <recommendedName>
        <fullName evidence="8">DNA-binding response regulator</fullName>
    </recommendedName>
</protein>
<dbReference type="SUPFAM" id="SSF52172">
    <property type="entry name" value="CheY-like"/>
    <property type="match status" value="1"/>
</dbReference>
<dbReference type="SMART" id="SM00421">
    <property type="entry name" value="HTH_LUXR"/>
    <property type="match status" value="1"/>
</dbReference>
<dbReference type="SMART" id="SM00448">
    <property type="entry name" value="REC"/>
    <property type="match status" value="1"/>
</dbReference>
<dbReference type="InterPro" id="IPR039420">
    <property type="entry name" value="WalR-like"/>
</dbReference>
<dbReference type="PANTHER" id="PTHR43214:SF43">
    <property type="entry name" value="TWO-COMPONENT RESPONSE REGULATOR"/>
    <property type="match status" value="1"/>
</dbReference>
<evidence type="ECO:0000259" key="5">
    <source>
        <dbReference type="PROSITE" id="PS50110"/>
    </source>
</evidence>
<dbReference type="InterPro" id="IPR058245">
    <property type="entry name" value="NreC/VraR/RcsB-like_REC"/>
</dbReference>
<evidence type="ECO:0000256" key="2">
    <source>
        <dbReference type="ARBA" id="ARBA00023125"/>
    </source>
</evidence>
<dbReference type="PANTHER" id="PTHR43214">
    <property type="entry name" value="TWO-COMPONENT RESPONSE REGULATOR"/>
    <property type="match status" value="1"/>
</dbReference>
<dbReference type="InterPro" id="IPR011006">
    <property type="entry name" value="CheY-like_superfamily"/>
</dbReference>
<dbReference type="Proteomes" id="UP000245711">
    <property type="component" value="Plasmid pRB98"/>
</dbReference>
<dbReference type="PROSITE" id="PS50110">
    <property type="entry name" value="RESPONSE_REGULATORY"/>
    <property type="match status" value="1"/>
</dbReference>
<evidence type="ECO:0000313" key="6">
    <source>
        <dbReference type="EMBL" id="AWK76552.1"/>
    </source>
</evidence>